<gene>
    <name evidence="2" type="ORF">C1H46_007385</name>
</gene>
<dbReference type="Proteomes" id="UP000315295">
    <property type="component" value="Unassembled WGS sequence"/>
</dbReference>
<reference evidence="2 3" key="1">
    <citation type="journal article" date="2019" name="G3 (Bethesda)">
        <title>Sequencing of a Wild Apple (Malus baccata) Genome Unravels the Differences Between Cultivated and Wild Apple Species Regarding Disease Resistance and Cold Tolerance.</title>
        <authorList>
            <person name="Chen X."/>
        </authorList>
    </citation>
    <scope>NUCLEOTIDE SEQUENCE [LARGE SCALE GENOMIC DNA]</scope>
    <source>
        <strain evidence="3">cv. Shandingzi</strain>
        <tissue evidence="2">Leaves</tissue>
    </source>
</reference>
<name>A0A540N7G0_MALBA</name>
<dbReference type="STRING" id="106549.A0A540N7G0"/>
<feature type="compositionally biased region" description="Basic and acidic residues" evidence="1">
    <location>
        <begin position="25"/>
        <end position="36"/>
    </location>
</feature>
<dbReference type="EMBL" id="VIEB01000093">
    <property type="protein sequence ID" value="TQE06995.1"/>
    <property type="molecule type" value="Genomic_DNA"/>
</dbReference>
<feature type="region of interest" description="Disordered" evidence="1">
    <location>
        <begin position="1"/>
        <end position="36"/>
    </location>
</feature>
<dbReference type="AlphaFoldDB" id="A0A540N7G0"/>
<protein>
    <submittedName>
        <fullName evidence="2">Uncharacterized protein</fullName>
    </submittedName>
</protein>
<proteinExistence type="predicted"/>
<sequence>MSSSTIVTPPDSIGRLKQRPVSIPKRPEEIDNVSDEIKEEVKIGNGEHKSYSPPSAEVKYASFNKDQVPSSMLVPPYGIITMPENPQHPRENGATYVASKPPSNGEDKENINYSPGVYSNHTVSNVGECSTGSAFDSRFSFSGTLHAFEDSDDDDTRSIISSSLQFFPWLSPGIGSPYSRWLMELKYEERGLCIENANLRR</sequence>
<comment type="caution">
    <text evidence="2">The sequence shown here is derived from an EMBL/GenBank/DDBJ whole genome shotgun (WGS) entry which is preliminary data.</text>
</comment>
<evidence type="ECO:0000256" key="1">
    <source>
        <dbReference type="SAM" id="MobiDB-lite"/>
    </source>
</evidence>
<organism evidence="2 3">
    <name type="scientific">Malus baccata</name>
    <name type="common">Siberian crab apple</name>
    <name type="synonym">Pyrus baccata</name>
    <dbReference type="NCBI Taxonomy" id="106549"/>
    <lineage>
        <taxon>Eukaryota</taxon>
        <taxon>Viridiplantae</taxon>
        <taxon>Streptophyta</taxon>
        <taxon>Embryophyta</taxon>
        <taxon>Tracheophyta</taxon>
        <taxon>Spermatophyta</taxon>
        <taxon>Magnoliopsida</taxon>
        <taxon>eudicotyledons</taxon>
        <taxon>Gunneridae</taxon>
        <taxon>Pentapetalae</taxon>
        <taxon>rosids</taxon>
        <taxon>fabids</taxon>
        <taxon>Rosales</taxon>
        <taxon>Rosaceae</taxon>
        <taxon>Amygdaloideae</taxon>
        <taxon>Maleae</taxon>
        <taxon>Malus</taxon>
    </lineage>
</organism>
<evidence type="ECO:0000313" key="2">
    <source>
        <dbReference type="EMBL" id="TQE06995.1"/>
    </source>
</evidence>
<evidence type="ECO:0000313" key="3">
    <source>
        <dbReference type="Proteomes" id="UP000315295"/>
    </source>
</evidence>
<accession>A0A540N7G0</accession>
<keyword evidence="3" id="KW-1185">Reference proteome</keyword>